<keyword evidence="3" id="KW-1185">Reference proteome</keyword>
<evidence type="ECO:0000259" key="1">
    <source>
        <dbReference type="Pfam" id="PF20058"/>
    </source>
</evidence>
<organism evidence="2 3">
    <name type="scientific">Natronosporangium hydrolyticum</name>
    <dbReference type="NCBI Taxonomy" id="2811111"/>
    <lineage>
        <taxon>Bacteria</taxon>
        <taxon>Bacillati</taxon>
        <taxon>Actinomycetota</taxon>
        <taxon>Actinomycetes</taxon>
        <taxon>Micromonosporales</taxon>
        <taxon>Micromonosporaceae</taxon>
        <taxon>Natronosporangium</taxon>
    </lineage>
</organism>
<dbReference type="Proteomes" id="UP000662857">
    <property type="component" value="Chromosome"/>
</dbReference>
<evidence type="ECO:0000313" key="3">
    <source>
        <dbReference type="Proteomes" id="UP000662857"/>
    </source>
</evidence>
<protein>
    <recommendedName>
        <fullName evidence="1">DUF6457 domain-containing protein</fullName>
    </recommendedName>
</protein>
<dbReference type="KEGG" id="nhy:JQS43_00375"/>
<evidence type="ECO:0000313" key="2">
    <source>
        <dbReference type="EMBL" id="QSB14888.1"/>
    </source>
</evidence>
<dbReference type="RefSeq" id="WP_239677049.1">
    <property type="nucleotide sequence ID" value="NZ_CP070499.1"/>
</dbReference>
<feature type="domain" description="DUF6457" evidence="1">
    <location>
        <begin position="13"/>
        <end position="93"/>
    </location>
</feature>
<reference evidence="2" key="1">
    <citation type="submission" date="2021-02" db="EMBL/GenBank/DDBJ databases">
        <title>Natrosporangium hydrolyticum gen. nov., sp. nov, a haloalkaliphilic actinobacterium from a soda solonchak soil.</title>
        <authorList>
            <person name="Sorokin D.Y."/>
            <person name="Khijniak T.V."/>
            <person name="Zakharycheva A.P."/>
            <person name="Boueva O.V."/>
            <person name="Ariskina E.V."/>
            <person name="Hahnke R.L."/>
            <person name="Bunk B."/>
            <person name="Sproer C."/>
            <person name="Schumann P."/>
            <person name="Evtushenko L.I."/>
            <person name="Kublanov I.V."/>
        </authorList>
    </citation>
    <scope>NUCLEOTIDE SEQUENCE</scope>
    <source>
        <strain evidence="2">DSM 106523</strain>
    </source>
</reference>
<dbReference type="Pfam" id="PF20058">
    <property type="entry name" value="DUF6457"/>
    <property type="match status" value="1"/>
</dbReference>
<accession>A0A895YLX6</accession>
<dbReference type="EMBL" id="CP070499">
    <property type="protein sequence ID" value="QSB14888.1"/>
    <property type="molecule type" value="Genomic_DNA"/>
</dbReference>
<dbReference type="AlphaFoldDB" id="A0A895YLX6"/>
<sequence>MSNPRTEPGQPAEPDPLAEWMDAASQALGLTADSPDAQQRRLLLAVARDVAHAVARPAAPLSTFLLGVAVGRGADPEQAAAALAGLARDWPDQPAPDEE</sequence>
<gene>
    <name evidence="2" type="ORF">JQS43_00375</name>
</gene>
<name>A0A895YLX6_9ACTN</name>
<proteinExistence type="predicted"/>
<dbReference type="InterPro" id="IPR045598">
    <property type="entry name" value="DUF6457"/>
</dbReference>